<protein>
    <submittedName>
        <fullName evidence="2">Uncharacterized protein</fullName>
    </submittedName>
</protein>
<organism evidence="2 3">
    <name type="scientific">Paenibacillus sophorae</name>
    <dbReference type="NCBI Taxonomy" id="1333845"/>
    <lineage>
        <taxon>Bacteria</taxon>
        <taxon>Bacillati</taxon>
        <taxon>Bacillota</taxon>
        <taxon>Bacilli</taxon>
        <taxon>Bacillales</taxon>
        <taxon>Paenibacillaceae</taxon>
        <taxon>Paenibacillus</taxon>
    </lineage>
</organism>
<evidence type="ECO:0000313" key="4">
    <source>
        <dbReference type="Proteomes" id="UP000683429"/>
    </source>
</evidence>
<reference evidence="2 3" key="1">
    <citation type="submission" date="2016-10" db="EMBL/GenBank/DDBJ databases">
        <authorList>
            <person name="de Groot N.N."/>
        </authorList>
    </citation>
    <scope>NUCLEOTIDE SEQUENCE [LARGE SCALE GENOMIC DNA]</scope>
    <source>
        <strain evidence="2 3">CGMCC 1.10238</strain>
    </source>
</reference>
<gene>
    <name evidence="1" type="ORF">KP014_09725</name>
    <name evidence="2" type="ORF">SAMN04487895_104215</name>
</gene>
<dbReference type="Proteomes" id="UP000198809">
    <property type="component" value="Unassembled WGS sequence"/>
</dbReference>
<keyword evidence="4" id="KW-1185">Reference proteome</keyword>
<dbReference type="RefSeq" id="WP_036588976.1">
    <property type="nucleotide sequence ID" value="NZ_CP076607.1"/>
</dbReference>
<proteinExistence type="predicted"/>
<dbReference type="OrthoDB" id="2942231at2"/>
<dbReference type="AlphaFoldDB" id="A0A1H8L7K7"/>
<reference evidence="1 4" key="2">
    <citation type="submission" date="2021-06" db="EMBL/GenBank/DDBJ databases">
        <title>Whole genome sequence of Paenibacillus sophorae DSM23020 for comparative genomics.</title>
        <authorList>
            <person name="Kim M.-J."/>
            <person name="Lee G."/>
            <person name="Shin J.-H."/>
        </authorList>
    </citation>
    <scope>NUCLEOTIDE SEQUENCE [LARGE SCALE GENOMIC DNA]</scope>
    <source>
        <strain evidence="1 4">DSM 23020</strain>
    </source>
</reference>
<evidence type="ECO:0000313" key="3">
    <source>
        <dbReference type="Proteomes" id="UP000198809"/>
    </source>
</evidence>
<accession>A0A1H8L7K7</accession>
<evidence type="ECO:0000313" key="2">
    <source>
        <dbReference type="EMBL" id="SEO01085.1"/>
    </source>
</evidence>
<name>A0A1H8L7K7_9BACL</name>
<dbReference type="Proteomes" id="UP000683429">
    <property type="component" value="Chromosome"/>
</dbReference>
<dbReference type="EMBL" id="FODH01000004">
    <property type="protein sequence ID" value="SEO01085.1"/>
    <property type="molecule type" value="Genomic_DNA"/>
</dbReference>
<dbReference type="STRING" id="1333845.SAMN04487895_104215"/>
<evidence type="ECO:0000313" key="1">
    <source>
        <dbReference type="EMBL" id="QWU17399.1"/>
    </source>
</evidence>
<dbReference type="EMBL" id="CP076607">
    <property type="protein sequence ID" value="QWU17399.1"/>
    <property type="molecule type" value="Genomic_DNA"/>
</dbReference>
<sequence>MALQMTVTTAHGITLDAAYLRIDEQSGDKGNVNLRVHTYTTLENCQAGCPWIEEKIYNFVPSVADDAPNFIKQGYQYLKTLPEHSQAVDA</sequence>